<dbReference type="GO" id="GO:0006508">
    <property type="term" value="P:proteolysis"/>
    <property type="evidence" value="ECO:0007669"/>
    <property type="project" value="UniProtKB-KW"/>
</dbReference>
<accession>A0A378STR8</accession>
<keyword evidence="1" id="KW-1133">Transmembrane helix</keyword>
<feature type="transmembrane region" description="Helical" evidence="1">
    <location>
        <begin position="156"/>
        <end position="182"/>
    </location>
</feature>
<proteinExistence type="predicted"/>
<feature type="transmembrane region" description="Helical" evidence="1">
    <location>
        <begin position="116"/>
        <end position="136"/>
    </location>
</feature>
<feature type="transmembrane region" description="Helical" evidence="1">
    <location>
        <begin position="76"/>
        <end position="96"/>
    </location>
</feature>
<dbReference type="RefSeq" id="WP_013473068.1">
    <property type="nucleotide sequence ID" value="NZ_JACKST010000008.1"/>
</dbReference>
<organism evidence="3 4">
    <name type="scientific">Mycolicibacterium gilvum</name>
    <dbReference type="NCBI Taxonomy" id="1804"/>
    <lineage>
        <taxon>Bacteria</taxon>
        <taxon>Bacillati</taxon>
        <taxon>Actinomycetota</taxon>
        <taxon>Actinomycetes</taxon>
        <taxon>Mycobacteriales</taxon>
        <taxon>Mycobacteriaceae</taxon>
        <taxon>Mycolicibacterium</taxon>
    </lineage>
</organism>
<evidence type="ECO:0000259" key="2">
    <source>
        <dbReference type="Pfam" id="PF02517"/>
    </source>
</evidence>
<keyword evidence="1" id="KW-0812">Transmembrane</keyword>
<dbReference type="Pfam" id="PF02517">
    <property type="entry name" value="Rce1-like"/>
    <property type="match status" value="1"/>
</dbReference>
<keyword evidence="3" id="KW-0378">Hydrolase</keyword>
<keyword evidence="3" id="KW-0645">Protease</keyword>
<feature type="transmembrane region" description="Helical" evidence="1">
    <location>
        <begin position="28"/>
        <end position="56"/>
    </location>
</feature>
<reference evidence="3 4" key="1">
    <citation type="submission" date="2018-06" db="EMBL/GenBank/DDBJ databases">
        <authorList>
            <consortium name="Pathogen Informatics"/>
            <person name="Doyle S."/>
        </authorList>
    </citation>
    <scope>NUCLEOTIDE SEQUENCE [LARGE SCALE GENOMIC DNA]</scope>
    <source>
        <strain evidence="3 4">NCTC10742</strain>
    </source>
</reference>
<evidence type="ECO:0000313" key="4">
    <source>
        <dbReference type="Proteomes" id="UP000254291"/>
    </source>
</evidence>
<feature type="transmembrane region" description="Helical" evidence="1">
    <location>
        <begin position="203"/>
        <end position="228"/>
    </location>
</feature>
<protein>
    <submittedName>
        <fullName evidence="3">CAAX amino terminal protease</fullName>
    </submittedName>
</protein>
<evidence type="ECO:0000313" key="3">
    <source>
        <dbReference type="EMBL" id="STZ46150.1"/>
    </source>
</evidence>
<gene>
    <name evidence="3" type="ORF">NCTC10742_05420</name>
</gene>
<dbReference type="GO" id="GO:0080120">
    <property type="term" value="P:CAAX-box protein maturation"/>
    <property type="evidence" value="ECO:0007669"/>
    <property type="project" value="UniProtKB-ARBA"/>
</dbReference>
<keyword evidence="1" id="KW-0472">Membrane</keyword>
<name>A0A378STR8_9MYCO</name>
<evidence type="ECO:0000256" key="1">
    <source>
        <dbReference type="SAM" id="Phobius"/>
    </source>
</evidence>
<dbReference type="GO" id="GO:0004175">
    <property type="term" value="F:endopeptidase activity"/>
    <property type="evidence" value="ECO:0007669"/>
    <property type="project" value="UniProtKB-ARBA"/>
</dbReference>
<dbReference type="InterPro" id="IPR003675">
    <property type="entry name" value="Rce1/LyrA-like_dom"/>
</dbReference>
<feature type="domain" description="CAAX prenyl protease 2/Lysostaphin resistance protein A-like" evidence="2">
    <location>
        <begin position="155"/>
        <end position="247"/>
    </location>
</feature>
<sequence>MTAVNATVHRHDDDDLTEAQRRALRLEIAVVLAVTFGLSAYTALLSLTEGVLLGLADRTVALNPSRSPFDLIDLGRNLASLLQLVAWGALAIYLLWRSGDGPARIGLARIRWRQDILGGVGLAMLIGIPGLALYQLARLIGANASVEPAELNDTWWRIPVLLLLAFGNGWAEEIVVVGFLLTRLRQLKVNPWTALVISSLLRGVYHLYQGFGAGLGNIAMGLVFGYVWQRTGRLWPLIVAHTLIDVVAFVGYSLLAGRLGWLL</sequence>
<dbReference type="EMBL" id="UGQM01000001">
    <property type="protein sequence ID" value="STZ46150.1"/>
    <property type="molecule type" value="Genomic_DNA"/>
</dbReference>
<dbReference type="AlphaFoldDB" id="A0A378STR8"/>
<feature type="transmembrane region" description="Helical" evidence="1">
    <location>
        <begin position="234"/>
        <end position="255"/>
    </location>
</feature>
<dbReference type="Proteomes" id="UP000254291">
    <property type="component" value="Unassembled WGS sequence"/>
</dbReference>